<dbReference type="OrthoDB" id="20380at10239"/>
<keyword evidence="2" id="KW-1185">Reference proteome</keyword>
<dbReference type="KEGG" id="vg:15926513"/>
<protein>
    <submittedName>
        <fullName evidence="1">Uncharacterized protein</fullName>
    </submittedName>
</protein>
<sequence>MLYINLTTRSVTSEHSVAQQWLQERHDVQSRWDWDCDTIEQVAEVCKMIDDERYMVTDAGAGCSPRFDIIEKPQVGDEVSYAFNGDYYPDGEIAKISKTMKMITTTTGKKYYRKQLTGRWVNAGTWTLVQGHVSKLNEEF</sequence>
<evidence type="ECO:0000313" key="2">
    <source>
        <dbReference type="Proteomes" id="UP000201461"/>
    </source>
</evidence>
<evidence type="ECO:0000313" key="1">
    <source>
        <dbReference type="EMBL" id="AGN30063.1"/>
    </source>
</evidence>
<dbReference type="RefSeq" id="YP_008125212.1">
    <property type="nucleotide sequence ID" value="NC_021529.2"/>
</dbReference>
<organism evidence="1 2">
    <name type="scientific">Vibrio phage nt-1</name>
    <dbReference type="NCBI Taxonomy" id="115992"/>
    <lineage>
        <taxon>Viruses</taxon>
        <taxon>Duplodnaviria</taxon>
        <taxon>Heunggongvirae</taxon>
        <taxon>Uroviricota</taxon>
        <taxon>Caudoviricetes</taxon>
        <taxon>Pantevenvirales</taxon>
        <taxon>Straboviridae</taxon>
        <taxon>Mylasvirus</taxon>
        <taxon>Mylasvirus persius</taxon>
    </lineage>
</organism>
<reference evidence="1 2" key="1">
    <citation type="journal article" date="2014" name="Genome Biol. Evol.">
        <title>Composite Conserved Promoter-Terminator Motifs (PeSLs) that Mediate Modular Shuffling in the Diverse T4-Like Myoviruses.</title>
        <authorList>
            <person name="Comeau A.M."/>
            <person name="Arbiol C."/>
            <person name="Krisch H.M."/>
        </authorList>
    </citation>
    <scope>NUCLEOTIDE SEQUENCE [LARGE SCALE GENOMIC DNA]</scope>
</reference>
<name>R9TG45_9CAUD</name>
<dbReference type="GeneID" id="15926513"/>
<dbReference type="Proteomes" id="UP000201461">
    <property type="component" value="Segment"/>
</dbReference>
<accession>R9TG45</accession>
<gene>
    <name evidence="1" type="ORF">VPFG_00060</name>
</gene>
<proteinExistence type="predicted"/>
<dbReference type="EMBL" id="HQ317393">
    <property type="protein sequence ID" value="AGN30063.1"/>
    <property type="molecule type" value="Genomic_DNA"/>
</dbReference>